<dbReference type="GO" id="GO:0003677">
    <property type="term" value="F:DNA binding"/>
    <property type="evidence" value="ECO:0007669"/>
    <property type="project" value="UniProtKB-UniRule"/>
</dbReference>
<dbReference type="Pfam" id="PF00486">
    <property type="entry name" value="Trans_reg_C"/>
    <property type="match status" value="1"/>
</dbReference>
<dbReference type="PRINTS" id="PR00364">
    <property type="entry name" value="DISEASERSIST"/>
</dbReference>
<dbReference type="Pfam" id="PF00931">
    <property type="entry name" value="NB-ARC"/>
    <property type="match status" value="1"/>
</dbReference>
<name>A0A975KAK2_9SPHN</name>
<organism evidence="4 5">
    <name type="scientific">Sphingobium phenoxybenzoativorans</name>
    <dbReference type="NCBI Taxonomy" id="1592790"/>
    <lineage>
        <taxon>Bacteria</taxon>
        <taxon>Pseudomonadati</taxon>
        <taxon>Pseudomonadota</taxon>
        <taxon>Alphaproteobacteria</taxon>
        <taxon>Sphingomonadales</taxon>
        <taxon>Sphingomonadaceae</taxon>
        <taxon>Sphingobium</taxon>
    </lineage>
</organism>
<dbReference type="SUPFAM" id="SSF46894">
    <property type="entry name" value="C-terminal effector domain of the bipartite response regulators"/>
    <property type="match status" value="1"/>
</dbReference>
<dbReference type="InterPro" id="IPR001867">
    <property type="entry name" value="OmpR/PhoB-type_DNA-bd"/>
</dbReference>
<proteinExistence type="predicted"/>
<dbReference type="Pfam" id="PF25872">
    <property type="entry name" value="HTH_77"/>
    <property type="match status" value="1"/>
</dbReference>
<dbReference type="GO" id="GO:0043531">
    <property type="term" value="F:ADP binding"/>
    <property type="evidence" value="ECO:0007669"/>
    <property type="project" value="InterPro"/>
</dbReference>
<dbReference type="SMART" id="SM00862">
    <property type="entry name" value="Trans_reg_C"/>
    <property type="match status" value="1"/>
</dbReference>
<dbReference type="Proteomes" id="UP000681425">
    <property type="component" value="Chromosome"/>
</dbReference>
<dbReference type="GO" id="GO:0006355">
    <property type="term" value="P:regulation of DNA-templated transcription"/>
    <property type="evidence" value="ECO:0007669"/>
    <property type="project" value="InterPro"/>
</dbReference>
<dbReference type="InterPro" id="IPR011990">
    <property type="entry name" value="TPR-like_helical_dom_sf"/>
</dbReference>
<evidence type="ECO:0000256" key="1">
    <source>
        <dbReference type="ARBA" id="ARBA00023125"/>
    </source>
</evidence>
<dbReference type="Gene3D" id="1.10.10.10">
    <property type="entry name" value="Winged helix-like DNA-binding domain superfamily/Winged helix DNA-binding domain"/>
    <property type="match status" value="1"/>
</dbReference>
<dbReference type="InterPro" id="IPR036388">
    <property type="entry name" value="WH-like_DNA-bd_sf"/>
</dbReference>
<evidence type="ECO:0000313" key="5">
    <source>
        <dbReference type="Proteomes" id="UP000681425"/>
    </source>
</evidence>
<keyword evidence="5" id="KW-1185">Reference proteome</keyword>
<dbReference type="Gene3D" id="3.40.50.300">
    <property type="entry name" value="P-loop containing nucleotide triphosphate hydrolases"/>
    <property type="match status" value="1"/>
</dbReference>
<dbReference type="PROSITE" id="PS51755">
    <property type="entry name" value="OMPR_PHOB"/>
    <property type="match status" value="1"/>
</dbReference>
<evidence type="ECO:0000259" key="3">
    <source>
        <dbReference type="PROSITE" id="PS51755"/>
    </source>
</evidence>
<dbReference type="RefSeq" id="WP_212610819.1">
    <property type="nucleotide sequence ID" value="NZ_CP073910.1"/>
</dbReference>
<dbReference type="SUPFAM" id="SSF52540">
    <property type="entry name" value="P-loop containing nucleoside triphosphate hydrolases"/>
    <property type="match status" value="1"/>
</dbReference>
<reference evidence="4" key="1">
    <citation type="submission" date="2021-04" db="EMBL/GenBank/DDBJ databases">
        <title>Isolation of p-tert-butylphenol degrading bacteria Sphingobium phenoxybenzoativorans Tas13 from active sludge.</title>
        <authorList>
            <person name="Li Y."/>
        </authorList>
    </citation>
    <scope>NUCLEOTIDE SEQUENCE</scope>
    <source>
        <strain evidence="4">Tas13</strain>
    </source>
</reference>
<dbReference type="Gene3D" id="1.25.40.10">
    <property type="entry name" value="Tetratricopeptide repeat domain"/>
    <property type="match status" value="1"/>
</dbReference>
<dbReference type="PANTHER" id="PTHR47691">
    <property type="entry name" value="REGULATOR-RELATED"/>
    <property type="match status" value="1"/>
</dbReference>
<dbReference type="PANTHER" id="PTHR47691:SF3">
    <property type="entry name" value="HTH-TYPE TRANSCRIPTIONAL REGULATOR RV0890C-RELATED"/>
    <property type="match status" value="1"/>
</dbReference>
<keyword evidence="1 2" id="KW-0238">DNA-binding</keyword>
<evidence type="ECO:0000256" key="2">
    <source>
        <dbReference type="PROSITE-ProRule" id="PRU01091"/>
    </source>
</evidence>
<gene>
    <name evidence="4" type="ORF">KFK14_11010</name>
</gene>
<dbReference type="GO" id="GO:0000160">
    <property type="term" value="P:phosphorelay signal transduction system"/>
    <property type="evidence" value="ECO:0007669"/>
    <property type="project" value="InterPro"/>
</dbReference>
<sequence>MRLLERDGQPINIGSRALELLIALVERGGEVVSKRTLMARVWDGLTVDEGSLRFQIATLRRALGDGVDGARYISNVPGRGYCFVAPLAIDEPANIQPVAPRLQRQQFLRSSVNVIGREEIVDKITENLLAYRFVTIHGAGGIGKTTVATSIASAQAEAFDNNVVFLDLSPIKDPSLVVSALASALGLLVDSSDPTPAVLAMLRDMRALIVLDSCEHVVERAAALGESIYREAPAVAIIATSREPLRAIGERVIRLAPLDLPPRDESVPASALMQFPAARLFVERAAAAGLGAELNDGDAAVIAEMCHALDGMPLAIEIAASRAGQHGLAETAQLLDGRFRLRWRGRRSAMPRHQTLYETLDWSFELLSSCEKAALQQLSVFPGFFTLEAVQSMMADSKREADVIDELLENIVAKSMISVDLGDETARYRLLDTTRAYAHAKLAESGGAREIAHRHARFVADKLASIDIASIALKGVTREATDLLGDLRVALPWTFSEQGDRALGLRLAAQCGPFLIPFSLFDEAGRWIEHAMSMLEEAERGSALEMDLEAAHGAVLIMTQTNGERAQAALERALVIAERLGDSRVEYRLIYCMQLLRLNAGEFNYLLPMARRLEILADKIGEPHCATSALQMVACSHGLMGDQPLAQQLFEQVIKERSVSDPVSPADYAFVGDPWIGFSLTLWIRGYPDQAVRAAKLISTDSPSVLFSCMGLSSAAVVFREIGDNVSADFLGAKLREKARRYSMAPYQAVAMGFAGQSLVEQGKFAEAIDRLQEALLLLRAREYGVYGAIFARSLVKALGATGRSSEARCAVDARIKQINSIGGAYDLPEWLRIRGVLEAVSGETRMAEDSLHASIDLARRQGALSWELRSEISLARLMLDQGRGESVSARLEAVLNRFDEGFATGDLISASSLLEQLGHTIG</sequence>
<dbReference type="InterPro" id="IPR058852">
    <property type="entry name" value="HTH_77"/>
</dbReference>
<dbReference type="SUPFAM" id="SSF48452">
    <property type="entry name" value="TPR-like"/>
    <property type="match status" value="1"/>
</dbReference>
<dbReference type="AlphaFoldDB" id="A0A975KAK2"/>
<evidence type="ECO:0000313" key="4">
    <source>
        <dbReference type="EMBL" id="QUT07861.1"/>
    </source>
</evidence>
<dbReference type="InterPro" id="IPR016032">
    <property type="entry name" value="Sig_transdc_resp-reg_C-effctor"/>
</dbReference>
<dbReference type="EMBL" id="CP073910">
    <property type="protein sequence ID" value="QUT07861.1"/>
    <property type="molecule type" value="Genomic_DNA"/>
</dbReference>
<dbReference type="InterPro" id="IPR027417">
    <property type="entry name" value="P-loop_NTPase"/>
</dbReference>
<accession>A0A975KAK2</accession>
<protein>
    <submittedName>
        <fullName evidence="4">Helix-turn-helix transcriptional regulator</fullName>
    </submittedName>
</protein>
<dbReference type="CDD" id="cd00383">
    <property type="entry name" value="trans_reg_C"/>
    <property type="match status" value="1"/>
</dbReference>
<feature type="DNA-binding region" description="OmpR/PhoB-type" evidence="2">
    <location>
        <begin position="1"/>
        <end position="85"/>
    </location>
</feature>
<feature type="domain" description="OmpR/PhoB-type" evidence="3">
    <location>
        <begin position="1"/>
        <end position="85"/>
    </location>
</feature>
<dbReference type="KEGG" id="spph:KFK14_11010"/>
<dbReference type="InterPro" id="IPR002182">
    <property type="entry name" value="NB-ARC"/>
</dbReference>